<name>A0A645AYY5_9ZZZZ</name>
<reference evidence="2" key="1">
    <citation type="submission" date="2019-08" db="EMBL/GenBank/DDBJ databases">
        <authorList>
            <person name="Kucharzyk K."/>
            <person name="Murdoch R.W."/>
            <person name="Higgins S."/>
            <person name="Loffler F."/>
        </authorList>
    </citation>
    <scope>NUCLEOTIDE SEQUENCE</scope>
</reference>
<evidence type="ECO:0000259" key="1">
    <source>
        <dbReference type="Pfam" id="PF13392"/>
    </source>
</evidence>
<dbReference type="Gene3D" id="3.90.75.20">
    <property type="match status" value="1"/>
</dbReference>
<sequence>MRYNLICDWCGKPIKKYRINKHNFCSRQCLADFSNKSKNPNGYSQLKDFTNICAALTELNKRLNPTRMTAETRSKLRKAKLNKGNNTTYTKYYGKHEHRVVAERILGRTLRVGEIVHHRDGDKRNNNPENLVVFSSQSEHAKFHAEFRWFLQEIEKIGGDAE</sequence>
<accession>A0A645AYY5</accession>
<protein>
    <recommendedName>
        <fullName evidence="1">HNH nuclease domain-containing protein</fullName>
    </recommendedName>
</protein>
<dbReference type="Pfam" id="PF13392">
    <property type="entry name" value="HNH_3"/>
    <property type="match status" value="1"/>
</dbReference>
<organism evidence="2">
    <name type="scientific">bioreactor metagenome</name>
    <dbReference type="NCBI Taxonomy" id="1076179"/>
    <lineage>
        <taxon>unclassified sequences</taxon>
        <taxon>metagenomes</taxon>
        <taxon>ecological metagenomes</taxon>
    </lineage>
</organism>
<evidence type="ECO:0000313" key="2">
    <source>
        <dbReference type="EMBL" id="MPM58390.1"/>
    </source>
</evidence>
<comment type="caution">
    <text evidence="2">The sequence shown here is derived from an EMBL/GenBank/DDBJ whole genome shotgun (WGS) entry which is preliminary data.</text>
</comment>
<feature type="domain" description="HNH nuclease" evidence="1">
    <location>
        <begin position="98"/>
        <end position="138"/>
    </location>
</feature>
<gene>
    <name evidence="2" type="ORF">SDC9_105221</name>
</gene>
<dbReference type="AlphaFoldDB" id="A0A645AYY5"/>
<dbReference type="EMBL" id="VSSQ01016740">
    <property type="protein sequence ID" value="MPM58390.1"/>
    <property type="molecule type" value="Genomic_DNA"/>
</dbReference>
<dbReference type="InterPro" id="IPR003615">
    <property type="entry name" value="HNH_nuc"/>
</dbReference>
<dbReference type="InterPro" id="IPR044925">
    <property type="entry name" value="His-Me_finger_sf"/>
</dbReference>
<proteinExistence type="predicted"/>
<dbReference type="SUPFAM" id="SSF54060">
    <property type="entry name" value="His-Me finger endonucleases"/>
    <property type="match status" value="1"/>
</dbReference>